<dbReference type="AlphaFoldDB" id="F2RH06"/>
<dbReference type="Proteomes" id="UP000006854">
    <property type="component" value="Chromosome"/>
</dbReference>
<gene>
    <name evidence="1" type="ordered locus">SVEN_4048</name>
</gene>
<name>F2RH06_STRVP</name>
<reference evidence="1 2" key="1">
    <citation type="journal article" date="2011" name="BMC Genomics">
        <title>Genome-wide analysis of the role of GlnR in Streptomyces venezuelae provides new insights into global nitrogen regulation in actinomycetes.</title>
        <authorList>
            <person name="Pullan S.T."/>
            <person name="Bibb M.J."/>
            <person name="Merrick M."/>
        </authorList>
    </citation>
    <scope>NUCLEOTIDE SEQUENCE [LARGE SCALE GENOMIC DNA]</scope>
    <source>
        <strain evidence="1">ATCC 10712</strain>
    </source>
</reference>
<dbReference type="EMBL" id="FR845719">
    <property type="protein sequence ID" value="CCA57334.1"/>
    <property type="molecule type" value="Genomic_DNA"/>
</dbReference>
<sequence>MPDAYENASPRDKKQPKCVRVVYLLRALPGPTCPGIQGILPNSPFQHAQNSRSNDLLQRAVGQIHSAAVDAFRRRV</sequence>
<dbReference type="STRING" id="953739.SVEN_4048"/>
<proteinExistence type="predicted"/>
<dbReference type="KEGG" id="sve:SVEN_4048"/>
<accession>F2RH06</accession>
<evidence type="ECO:0000313" key="2">
    <source>
        <dbReference type="Proteomes" id="UP000006854"/>
    </source>
</evidence>
<organism evidence="1 2">
    <name type="scientific">Streptomyces venezuelae (strain ATCC 10712 / CBS 650.69 / DSM 40230 / JCM 4526 / NBRC 13096 / PD 04745)</name>
    <dbReference type="NCBI Taxonomy" id="953739"/>
    <lineage>
        <taxon>Bacteria</taxon>
        <taxon>Bacillati</taxon>
        <taxon>Actinomycetota</taxon>
        <taxon>Actinomycetes</taxon>
        <taxon>Kitasatosporales</taxon>
        <taxon>Streptomycetaceae</taxon>
        <taxon>Streptomyces</taxon>
    </lineage>
</organism>
<evidence type="ECO:0000313" key="1">
    <source>
        <dbReference type="EMBL" id="CCA57334.1"/>
    </source>
</evidence>
<dbReference type="HOGENOM" id="CLU_2653097_0_0_11"/>
<protein>
    <submittedName>
        <fullName evidence="1">Uncharacterized protein</fullName>
    </submittedName>
</protein>
<keyword evidence="2" id="KW-1185">Reference proteome</keyword>